<sequence length="335" mass="36047">MSGAFFEVEDLTVDVATDTGRHVIVDRVSFTLGKGEILGLVGESGSGKTMACRALLKLLPSKRLSIPGGRVRIDGEDVMALPDAGFRTVRGKRIGMIFQNPASHLDPVMRIGEQIAESVRFHHGSSRRAAEARAVELLTQVGIPDPKERSRGFPHEFSGGMRQRAMIALALASDPDILIADEPTTALDVTVQAQILRLLKELRDARGLSIIFITHDLGVVAQLCDRICVLYGGRVCEIGDKRTLLADPRHPYTAGLTGCQPGAGATGSRLKTIPGYPPTIDAMPSGCRFHPRCSNAVDACARLQPPFEDVGQDRRLACHNPVVSELTSVPARGFA</sequence>
<evidence type="ECO:0000259" key="8">
    <source>
        <dbReference type="PROSITE" id="PS50893"/>
    </source>
</evidence>
<keyword evidence="5" id="KW-0547">Nucleotide-binding</keyword>
<keyword evidence="6 9" id="KW-0067">ATP-binding</keyword>
<dbReference type="SUPFAM" id="SSF52540">
    <property type="entry name" value="P-loop containing nucleoside triphosphate hydrolases"/>
    <property type="match status" value="1"/>
</dbReference>
<reference evidence="9" key="1">
    <citation type="submission" date="2021-03" db="EMBL/GenBank/DDBJ databases">
        <title>Whole genome sequence of Jiella sp. CQZ9-1.</title>
        <authorList>
            <person name="Tuo L."/>
        </authorList>
    </citation>
    <scope>NUCLEOTIDE SEQUENCE</scope>
    <source>
        <strain evidence="9">CQZ9-1</strain>
    </source>
</reference>
<dbReference type="InterPro" id="IPR027417">
    <property type="entry name" value="P-loop_NTPase"/>
</dbReference>
<proteinExistence type="inferred from homology"/>
<dbReference type="Gene3D" id="3.40.50.300">
    <property type="entry name" value="P-loop containing nucleotide triphosphate hydrolases"/>
    <property type="match status" value="1"/>
</dbReference>
<dbReference type="NCBIfam" id="TIGR01727">
    <property type="entry name" value="oligo_HPY"/>
    <property type="match status" value="1"/>
</dbReference>
<evidence type="ECO:0000256" key="1">
    <source>
        <dbReference type="ARBA" id="ARBA00004417"/>
    </source>
</evidence>
<evidence type="ECO:0000313" key="9">
    <source>
        <dbReference type="EMBL" id="MBO0661156.1"/>
    </source>
</evidence>
<dbReference type="InterPro" id="IPR050388">
    <property type="entry name" value="ABC_Ni/Peptide_Import"/>
</dbReference>
<dbReference type="GO" id="GO:0055085">
    <property type="term" value="P:transmembrane transport"/>
    <property type="evidence" value="ECO:0007669"/>
    <property type="project" value="UniProtKB-ARBA"/>
</dbReference>
<evidence type="ECO:0000313" key="10">
    <source>
        <dbReference type="Proteomes" id="UP000664122"/>
    </source>
</evidence>
<dbReference type="InterPro" id="IPR013563">
    <property type="entry name" value="Oligopep_ABC_C"/>
</dbReference>
<dbReference type="CDD" id="cd03257">
    <property type="entry name" value="ABC_NikE_OppD_transporters"/>
    <property type="match status" value="1"/>
</dbReference>
<dbReference type="PROSITE" id="PS00211">
    <property type="entry name" value="ABC_TRANSPORTER_1"/>
    <property type="match status" value="1"/>
</dbReference>
<evidence type="ECO:0000256" key="7">
    <source>
        <dbReference type="ARBA" id="ARBA00023136"/>
    </source>
</evidence>
<dbReference type="GO" id="GO:0005524">
    <property type="term" value="F:ATP binding"/>
    <property type="evidence" value="ECO:0007669"/>
    <property type="project" value="UniProtKB-KW"/>
</dbReference>
<organism evidence="9 10">
    <name type="scientific">Jiella flava</name>
    <dbReference type="NCBI Taxonomy" id="2816857"/>
    <lineage>
        <taxon>Bacteria</taxon>
        <taxon>Pseudomonadati</taxon>
        <taxon>Pseudomonadota</taxon>
        <taxon>Alphaproteobacteria</taxon>
        <taxon>Hyphomicrobiales</taxon>
        <taxon>Aurantimonadaceae</taxon>
        <taxon>Jiella</taxon>
    </lineage>
</organism>
<evidence type="ECO:0000256" key="2">
    <source>
        <dbReference type="ARBA" id="ARBA00005417"/>
    </source>
</evidence>
<evidence type="ECO:0000256" key="4">
    <source>
        <dbReference type="ARBA" id="ARBA00022475"/>
    </source>
</evidence>
<feature type="domain" description="ABC transporter" evidence="8">
    <location>
        <begin position="6"/>
        <end position="257"/>
    </location>
</feature>
<name>A0A939FUR4_9HYPH</name>
<dbReference type="Pfam" id="PF00005">
    <property type="entry name" value="ABC_tran"/>
    <property type="match status" value="1"/>
</dbReference>
<dbReference type="Proteomes" id="UP000664122">
    <property type="component" value="Unassembled WGS sequence"/>
</dbReference>
<dbReference type="PROSITE" id="PS50893">
    <property type="entry name" value="ABC_TRANSPORTER_2"/>
    <property type="match status" value="1"/>
</dbReference>
<keyword evidence="4" id="KW-1003">Cell membrane</keyword>
<dbReference type="GO" id="GO:0005886">
    <property type="term" value="C:plasma membrane"/>
    <property type="evidence" value="ECO:0007669"/>
    <property type="project" value="UniProtKB-SubCell"/>
</dbReference>
<dbReference type="PANTHER" id="PTHR43297">
    <property type="entry name" value="OLIGOPEPTIDE TRANSPORT ATP-BINDING PROTEIN APPD"/>
    <property type="match status" value="1"/>
</dbReference>
<evidence type="ECO:0000256" key="3">
    <source>
        <dbReference type="ARBA" id="ARBA00022448"/>
    </source>
</evidence>
<keyword evidence="3" id="KW-0813">Transport</keyword>
<dbReference type="FunFam" id="3.40.50.300:FF:000016">
    <property type="entry name" value="Oligopeptide ABC transporter ATP-binding component"/>
    <property type="match status" value="1"/>
</dbReference>
<accession>A0A939FUR4</accession>
<dbReference type="EMBL" id="JAFMPP010000001">
    <property type="protein sequence ID" value="MBO0661156.1"/>
    <property type="molecule type" value="Genomic_DNA"/>
</dbReference>
<dbReference type="SMART" id="SM00382">
    <property type="entry name" value="AAA"/>
    <property type="match status" value="1"/>
</dbReference>
<evidence type="ECO:0000256" key="5">
    <source>
        <dbReference type="ARBA" id="ARBA00022741"/>
    </source>
</evidence>
<keyword evidence="7" id="KW-0472">Membrane</keyword>
<comment type="caution">
    <text evidence="9">The sequence shown here is derived from an EMBL/GenBank/DDBJ whole genome shotgun (WGS) entry which is preliminary data.</text>
</comment>
<dbReference type="InterPro" id="IPR017871">
    <property type="entry name" value="ABC_transporter-like_CS"/>
</dbReference>
<protein>
    <submittedName>
        <fullName evidence="9">ABC transporter ATP-binding protein</fullName>
    </submittedName>
</protein>
<evidence type="ECO:0000256" key="6">
    <source>
        <dbReference type="ARBA" id="ARBA00022840"/>
    </source>
</evidence>
<dbReference type="InterPro" id="IPR003593">
    <property type="entry name" value="AAA+_ATPase"/>
</dbReference>
<keyword evidence="10" id="KW-1185">Reference proteome</keyword>
<gene>
    <name evidence="9" type="ORF">J1C48_01085</name>
</gene>
<dbReference type="Pfam" id="PF08352">
    <property type="entry name" value="oligo_HPY"/>
    <property type="match status" value="1"/>
</dbReference>
<dbReference type="AlphaFoldDB" id="A0A939FUR4"/>
<dbReference type="PANTHER" id="PTHR43297:SF2">
    <property type="entry name" value="DIPEPTIDE TRANSPORT ATP-BINDING PROTEIN DPPD"/>
    <property type="match status" value="1"/>
</dbReference>
<comment type="similarity">
    <text evidence="2">Belongs to the ABC transporter superfamily.</text>
</comment>
<comment type="subcellular location">
    <subcellularLocation>
        <location evidence="1">Cell inner membrane</location>
        <topology evidence="1">Peripheral membrane protein</topology>
    </subcellularLocation>
</comment>
<dbReference type="GO" id="GO:0016887">
    <property type="term" value="F:ATP hydrolysis activity"/>
    <property type="evidence" value="ECO:0007669"/>
    <property type="project" value="InterPro"/>
</dbReference>
<dbReference type="InterPro" id="IPR003439">
    <property type="entry name" value="ABC_transporter-like_ATP-bd"/>
</dbReference>
<dbReference type="GO" id="GO:0015833">
    <property type="term" value="P:peptide transport"/>
    <property type="evidence" value="ECO:0007669"/>
    <property type="project" value="InterPro"/>
</dbReference>